<protein>
    <submittedName>
        <fullName evidence="1">Uncharacterized protein</fullName>
    </submittedName>
</protein>
<proteinExistence type="predicted"/>
<gene>
    <name evidence="1" type="ORF">S12H4_42527</name>
</gene>
<dbReference type="AlphaFoldDB" id="X1VC87"/>
<sequence length="149" mass="16822">MLKKQAIGVLAAVMLATVLFSGCIQDEEIGVYPGSNEIDVDAAFISQFLDIPEYEINDAISDLNIKTYGINGVSKNIILAWYENRHQDWVLKKSEDTTIFSIRAWLSWFTGHVVVVSDLGSMQNLVGYDVVFLTSYAHLDVYDKYLNYL</sequence>
<reference evidence="1" key="1">
    <citation type="journal article" date="2014" name="Front. Microbiol.">
        <title>High frequency of phylogenetically diverse reductive dehalogenase-homologous genes in deep subseafloor sedimentary metagenomes.</title>
        <authorList>
            <person name="Kawai M."/>
            <person name="Futagami T."/>
            <person name="Toyoda A."/>
            <person name="Takaki Y."/>
            <person name="Nishi S."/>
            <person name="Hori S."/>
            <person name="Arai W."/>
            <person name="Tsubouchi T."/>
            <person name="Morono Y."/>
            <person name="Uchiyama I."/>
            <person name="Ito T."/>
            <person name="Fujiyama A."/>
            <person name="Inagaki F."/>
            <person name="Takami H."/>
        </authorList>
    </citation>
    <scope>NUCLEOTIDE SEQUENCE</scope>
    <source>
        <strain evidence="1">Expedition CK06-06</strain>
    </source>
</reference>
<comment type="caution">
    <text evidence="1">The sequence shown here is derived from an EMBL/GenBank/DDBJ whole genome shotgun (WGS) entry which is preliminary data.</text>
</comment>
<evidence type="ECO:0000313" key="1">
    <source>
        <dbReference type="EMBL" id="GAJ14817.1"/>
    </source>
</evidence>
<dbReference type="EMBL" id="BARW01026035">
    <property type="protein sequence ID" value="GAJ14817.1"/>
    <property type="molecule type" value="Genomic_DNA"/>
</dbReference>
<name>X1VC87_9ZZZZ</name>
<dbReference type="PROSITE" id="PS51257">
    <property type="entry name" value="PROKAR_LIPOPROTEIN"/>
    <property type="match status" value="1"/>
</dbReference>
<accession>X1VC87</accession>
<organism evidence="1">
    <name type="scientific">marine sediment metagenome</name>
    <dbReference type="NCBI Taxonomy" id="412755"/>
    <lineage>
        <taxon>unclassified sequences</taxon>
        <taxon>metagenomes</taxon>
        <taxon>ecological metagenomes</taxon>
    </lineage>
</organism>